<protein>
    <submittedName>
        <fullName evidence="1">Uncharacterized protein</fullName>
    </submittedName>
</protein>
<evidence type="ECO:0000313" key="1">
    <source>
        <dbReference type="EMBL" id="QJA62940.1"/>
    </source>
</evidence>
<sequence>MIELSEFEFEILRFYRDREISDREISDREISKDLYFSLMEELSTSKYRRLNKRLHKEGLAFVFHDNKGFKSILTFEGRVALAAYEAKIGGIIDI</sequence>
<accession>A0A6M3IZI0</accession>
<reference evidence="1" key="1">
    <citation type="submission" date="2020-03" db="EMBL/GenBank/DDBJ databases">
        <title>The deep terrestrial virosphere.</title>
        <authorList>
            <person name="Holmfeldt K."/>
            <person name="Nilsson E."/>
            <person name="Simone D."/>
            <person name="Lopez-Fernandez M."/>
            <person name="Wu X."/>
            <person name="de Brujin I."/>
            <person name="Lundin D."/>
            <person name="Andersson A."/>
            <person name="Bertilsson S."/>
            <person name="Dopson M."/>
        </authorList>
    </citation>
    <scope>NUCLEOTIDE SEQUENCE</scope>
    <source>
        <strain evidence="2">MM415A03533</strain>
        <strain evidence="1">MM415B00683</strain>
    </source>
</reference>
<gene>
    <name evidence="2" type="ORF">MM415A03533_0006</name>
    <name evidence="1" type="ORF">MM415B00683_0010</name>
</gene>
<dbReference type="AlphaFoldDB" id="A0A6M3IZI0"/>
<proteinExistence type="predicted"/>
<dbReference type="EMBL" id="MT141827">
    <property type="protein sequence ID" value="QJA70869.1"/>
    <property type="molecule type" value="Genomic_DNA"/>
</dbReference>
<organism evidence="1">
    <name type="scientific">viral metagenome</name>
    <dbReference type="NCBI Taxonomy" id="1070528"/>
    <lineage>
        <taxon>unclassified sequences</taxon>
        <taxon>metagenomes</taxon>
        <taxon>organismal metagenomes</taxon>
    </lineage>
</organism>
<dbReference type="EMBL" id="MT141486">
    <property type="protein sequence ID" value="QJA62940.1"/>
    <property type="molecule type" value="Genomic_DNA"/>
</dbReference>
<evidence type="ECO:0000313" key="2">
    <source>
        <dbReference type="EMBL" id="QJA70869.1"/>
    </source>
</evidence>
<name>A0A6M3IZI0_9ZZZZ</name>